<proteinExistence type="predicted"/>
<dbReference type="AlphaFoldDB" id="Q027D8"/>
<accession>Q027D8</accession>
<dbReference type="InParanoid" id="Q027D8"/>
<sequence precursor="true">MSTLTRVAGIFAAAIVLAGPPRLAANVILYSGNLRADANVTSCGMGCSLGPSNSDGDYAQWAAVVATFTVNTTTSMEAITYSYGGGTSLTGAVIAPGGLEPYLSLFDSSGNFLASTFFGTTCPPGAQSVGGNCFDVALTGVTLTPGSYQIALTAFENMSLAENYGAGLLSDGFTGLGNLWPGESLNYAFDVILPENSLPGDTPEPGTLALCAIGAALVFGIRRIGPRPID</sequence>
<gene>
    <name evidence="1" type="ordered locus">Acid_1885</name>
</gene>
<evidence type="ECO:0000313" key="1">
    <source>
        <dbReference type="EMBL" id="ABJ82875.1"/>
    </source>
</evidence>
<reference evidence="1" key="1">
    <citation type="submission" date="2006-10" db="EMBL/GenBank/DDBJ databases">
        <title>Complete sequence of Solibacter usitatus Ellin6076.</title>
        <authorList>
            <consortium name="US DOE Joint Genome Institute"/>
            <person name="Copeland A."/>
            <person name="Lucas S."/>
            <person name="Lapidus A."/>
            <person name="Barry K."/>
            <person name="Detter J.C."/>
            <person name="Glavina del Rio T."/>
            <person name="Hammon N."/>
            <person name="Israni S."/>
            <person name="Dalin E."/>
            <person name="Tice H."/>
            <person name="Pitluck S."/>
            <person name="Thompson L.S."/>
            <person name="Brettin T."/>
            <person name="Bruce D."/>
            <person name="Han C."/>
            <person name="Tapia R."/>
            <person name="Gilna P."/>
            <person name="Schmutz J."/>
            <person name="Larimer F."/>
            <person name="Land M."/>
            <person name="Hauser L."/>
            <person name="Kyrpides N."/>
            <person name="Mikhailova N."/>
            <person name="Janssen P.H."/>
            <person name="Kuske C.R."/>
            <person name="Richardson P."/>
        </authorList>
    </citation>
    <scope>NUCLEOTIDE SEQUENCE</scope>
    <source>
        <strain evidence="1">Ellin6076</strain>
    </source>
</reference>
<dbReference type="EMBL" id="CP000473">
    <property type="protein sequence ID" value="ABJ82875.1"/>
    <property type="molecule type" value="Genomic_DNA"/>
</dbReference>
<dbReference type="OrthoDB" id="573277at2"/>
<protein>
    <recommendedName>
        <fullName evidence="2">PEP-CTERM protein-sorting domain-containing protein</fullName>
    </recommendedName>
</protein>
<dbReference type="HOGENOM" id="CLU_1204152_0_0_0"/>
<dbReference type="NCBIfam" id="NF038127">
    <property type="entry name" value="FDP_fam"/>
    <property type="match status" value="1"/>
</dbReference>
<dbReference type="STRING" id="234267.Acid_1885"/>
<name>Q027D8_SOLUE</name>
<organism evidence="1">
    <name type="scientific">Solibacter usitatus (strain Ellin6076)</name>
    <dbReference type="NCBI Taxonomy" id="234267"/>
    <lineage>
        <taxon>Bacteria</taxon>
        <taxon>Pseudomonadati</taxon>
        <taxon>Acidobacteriota</taxon>
        <taxon>Terriglobia</taxon>
        <taxon>Bryobacterales</taxon>
        <taxon>Solibacteraceae</taxon>
        <taxon>Candidatus Solibacter</taxon>
    </lineage>
</organism>
<dbReference type="KEGG" id="sus:Acid_1885"/>
<evidence type="ECO:0008006" key="2">
    <source>
        <dbReference type="Google" id="ProtNLM"/>
    </source>
</evidence>